<dbReference type="Pfam" id="PF00059">
    <property type="entry name" value="Lectin_C"/>
    <property type="match status" value="1"/>
</dbReference>
<dbReference type="SUPFAM" id="SSF56436">
    <property type="entry name" value="C-type lectin-like"/>
    <property type="match status" value="1"/>
</dbReference>
<organism evidence="2 3">
    <name type="scientific">Poecilia mexicana</name>
    <dbReference type="NCBI Taxonomy" id="48701"/>
    <lineage>
        <taxon>Eukaryota</taxon>
        <taxon>Metazoa</taxon>
        <taxon>Chordata</taxon>
        <taxon>Craniata</taxon>
        <taxon>Vertebrata</taxon>
        <taxon>Euteleostomi</taxon>
        <taxon>Actinopterygii</taxon>
        <taxon>Neopterygii</taxon>
        <taxon>Teleostei</taxon>
        <taxon>Neoteleostei</taxon>
        <taxon>Acanthomorphata</taxon>
        <taxon>Ovalentaria</taxon>
        <taxon>Atherinomorphae</taxon>
        <taxon>Cyprinodontiformes</taxon>
        <taxon>Poeciliidae</taxon>
        <taxon>Poeciliinae</taxon>
        <taxon>Poecilia</taxon>
    </lineage>
</organism>
<dbReference type="AlphaFoldDB" id="A0A3B3YYE1"/>
<dbReference type="Gene3D" id="3.10.100.10">
    <property type="entry name" value="Mannose-Binding Protein A, subunit A"/>
    <property type="match status" value="1"/>
</dbReference>
<dbReference type="InterPro" id="IPR016187">
    <property type="entry name" value="CTDL_fold"/>
</dbReference>
<dbReference type="Proteomes" id="UP000261480">
    <property type="component" value="Unplaced"/>
</dbReference>
<protein>
    <recommendedName>
        <fullName evidence="1">C-type lectin domain-containing protein</fullName>
    </recommendedName>
</protein>
<dbReference type="SMART" id="SM00034">
    <property type="entry name" value="CLECT"/>
    <property type="match status" value="1"/>
</dbReference>
<evidence type="ECO:0000313" key="3">
    <source>
        <dbReference type="Proteomes" id="UP000261480"/>
    </source>
</evidence>
<proteinExistence type="predicted"/>
<dbReference type="InterPro" id="IPR016186">
    <property type="entry name" value="C-type_lectin-like/link_sf"/>
</dbReference>
<dbReference type="InterPro" id="IPR001304">
    <property type="entry name" value="C-type_lectin-like"/>
</dbReference>
<evidence type="ECO:0000313" key="2">
    <source>
        <dbReference type="Ensembl" id="ENSPMEP00000032289.1"/>
    </source>
</evidence>
<dbReference type="InterPro" id="IPR050111">
    <property type="entry name" value="C-type_lectin/snaclec_domain"/>
</dbReference>
<name>A0A3B3YYE1_9TELE</name>
<dbReference type="Ensembl" id="ENSPMET00000025995.1">
    <property type="protein sequence ID" value="ENSPMEP00000032289.1"/>
    <property type="gene ID" value="ENSPMEG00000019992.1"/>
</dbReference>
<accession>A0A3B3YYE1</accession>
<keyword evidence="3" id="KW-1185">Reference proteome</keyword>
<reference evidence="2" key="2">
    <citation type="submission" date="2025-09" db="UniProtKB">
        <authorList>
            <consortium name="Ensembl"/>
        </authorList>
    </citation>
    <scope>IDENTIFICATION</scope>
</reference>
<reference evidence="2" key="1">
    <citation type="submission" date="2025-08" db="UniProtKB">
        <authorList>
            <consortium name="Ensembl"/>
        </authorList>
    </citation>
    <scope>IDENTIFICATION</scope>
</reference>
<sequence>MFLEVHSSCLDFPDVSRSTRSPPRPAICLPGWQSFNGSCYWIVSNVNQLTTWYEAVTKCSAMGAHLLFINSQEEQFFINGKLPDFHQVDIPDIWIGEAWVGLNDINIENQFVYTDGSDVDLLPWAENQPDNWENNEDCIHLTGMTHPDPGKINDDKCTATREFVCKKGEMLIYICTSSSLSSPFAVNCCFLSL</sequence>
<evidence type="ECO:0000259" key="1">
    <source>
        <dbReference type="PROSITE" id="PS50041"/>
    </source>
</evidence>
<dbReference type="PROSITE" id="PS50041">
    <property type="entry name" value="C_TYPE_LECTIN_2"/>
    <property type="match status" value="1"/>
</dbReference>
<dbReference type="PANTHER" id="PTHR22803">
    <property type="entry name" value="MANNOSE, PHOSPHOLIPASE, LECTIN RECEPTOR RELATED"/>
    <property type="match status" value="1"/>
</dbReference>
<feature type="domain" description="C-type lectin" evidence="1">
    <location>
        <begin position="35"/>
        <end position="166"/>
    </location>
</feature>